<dbReference type="PROSITE" id="PS51698">
    <property type="entry name" value="U_BOX"/>
    <property type="match status" value="1"/>
</dbReference>
<evidence type="ECO:0000256" key="3">
    <source>
        <dbReference type="ARBA" id="ARBA00012483"/>
    </source>
</evidence>
<dbReference type="SUPFAM" id="SSF48371">
    <property type="entry name" value="ARM repeat"/>
    <property type="match status" value="1"/>
</dbReference>
<comment type="catalytic activity">
    <reaction evidence="1">
        <text>S-ubiquitinyl-[E2 ubiquitin-conjugating enzyme]-L-cysteine + [acceptor protein]-L-lysine = [E2 ubiquitin-conjugating enzyme]-L-cysteine + N(6)-ubiquitinyl-[acceptor protein]-L-lysine.</text>
        <dbReference type="EC" id="2.3.2.27"/>
    </reaction>
</comment>
<dbReference type="PANTHER" id="PTHR23315:SF112">
    <property type="entry name" value="U-BOX DOMAIN-CONTAINING PROTEIN 8"/>
    <property type="match status" value="1"/>
</dbReference>
<dbReference type="GO" id="GO:0061630">
    <property type="term" value="F:ubiquitin protein ligase activity"/>
    <property type="evidence" value="ECO:0007669"/>
    <property type="project" value="UniProtKB-EC"/>
</dbReference>
<evidence type="ECO:0000313" key="8">
    <source>
        <dbReference type="Proteomes" id="UP000734854"/>
    </source>
</evidence>
<feature type="domain" description="U-box" evidence="6">
    <location>
        <begin position="38"/>
        <end position="113"/>
    </location>
</feature>
<accession>A0A8J5M836</accession>
<dbReference type="InterPro" id="IPR013083">
    <property type="entry name" value="Znf_RING/FYVE/PHD"/>
</dbReference>
<dbReference type="UniPathway" id="UPA00143"/>
<protein>
    <recommendedName>
        <fullName evidence="3">RING-type E3 ubiquitin transferase</fullName>
        <ecNumber evidence="3">2.3.2.27</ecNumber>
    </recommendedName>
</protein>
<dbReference type="EC" id="2.3.2.27" evidence="3"/>
<dbReference type="InterPro" id="IPR058678">
    <property type="entry name" value="ARM_PUB"/>
</dbReference>
<evidence type="ECO:0000256" key="1">
    <source>
        <dbReference type="ARBA" id="ARBA00000900"/>
    </source>
</evidence>
<sequence length="444" mass="47268">MAGERFGSSPLSWLLHAAAEPGGHRRRRIEREREMEMQLPDDFRCPISLEVMTDPVILSSGHTFDRASIQRWLDAGNRTCPVTKVPLPPSPSLIPNYALRSLISSYLANRPSAVASSSSDEDHLDSFLLSRFSFPSDAPTLSAVLRLAQSGSAASRRLVADSGGTSVLIRHADAPDRPDLQDLALRALLHISLDGDDARLGLLAEGALEPIVSALRGGPVAALAATFLTSLAVVDVNKATIGAHPAAIPSLAALLSDGDGRQRREAATALHELCKFAENRRRAVRAGAVAALISFASEGSERAVRVLGLLAKCREGKEEMRKRIGFLRALAVVVKTGNPRGVEHALVVLNLVCSDSKEMALEAIGEGILDLCSVLAGDMNQKIGKNAMELARSLRIFSSPCISANIAELAKLGDRIGGVDPTERADQIDGVGLTKHDDQIDGSD</sequence>
<evidence type="ECO:0000256" key="5">
    <source>
        <dbReference type="ARBA" id="ARBA00022786"/>
    </source>
</evidence>
<keyword evidence="5" id="KW-0833">Ubl conjugation pathway</keyword>
<evidence type="ECO:0000256" key="2">
    <source>
        <dbReference type="ARBA" id="ARBA00004906"/>
    </source>
</evidence>
<dbReference type="GO" id="GO:0016567">
    <property type="term" value="P:protein ubiquitination"/>
    <property type="evidence" value="ECO:0007669"/>
    <property type="project" value="UniProtKB-UniPathway"/>
</dbReference>
<evidence type="ECO:0000259" key="6">
    <source>
        <dbReference type="PROSITE" id="PS51698"/>
    </source>
</evidence>
<dbReference type="InterPro" id="IPR045210">
    <property type="entry name" value="RING-Ubox_PUB"/>
</dbReference>
<gene>
    <name evidence="7" type="ORF">ZIOFF_000907</name>
</gene>
<reference evidence="7 8" key="1">
    <citation type="submission" date="2020-08" db="EMBL/GenBank/DDBJ databases">
        <title>Plant Genome Project.</title>
        <authorList>
            <person name="Zhang R.-G."/>
        </authorList>
    </citation>
    <scope>NUCLEOTIDE SEQUENCE [LARGE SCALE GENOMIC DNA]</scope>
    <source>
        <tissue evidence="7">Rhizome</tissue>
    </source>
</reference>
<dbReference type="PANTHER" id="PTHR23315">
    <property type="entry name" value="U BOX DOMAIN-CONTAINING"/>
    <property type="match status" value="1"/>
</dbReference>
<evidence type="ECO:0000256" key="4">
    <source>
        <dbReference type="ARBA" id="ARBA00022679"/>
    </source>
</evidence>
<dbReference type="EMBL" id="JACMSC010000001">
    <property type="protein sequence ID" value="KAG6535877.1"/>
    <property type="molecule type" value="Genomic_DNA"/>
</dbReference>
<dbReference type="Gene3D" id="3.30.40.10">
    <property type="entry name" value="Zinc/RING finger domain, C3HC4 (zinc finger)"/>
    <property type="match status" value="1"/>
</dbReference>
<comment type="pathway">
    <text evidence="2">Protein modification; protein ubiquitination.</text>
</comment>
<dbReference type="InterPro" id="IPR011989">
    <property type="entry name" value="ARM-like"/>
</dbReference>
<dbReference type="CDD" id="cd16664">
    <property type="entry name" value="RING-Ubox_PUB"/>
    <property type="match status" value="1"/>
</dbReference>
<dbReference type="Proteomes" id="UP000734854">
    <property type="component" value="Unassembled WGS sequence"/>
</dbReference>
<dbReference type="Pfam" id="PF04564">
    <property type="entry name" value="U-box"/>
    <property type="match status" value="1"/>
</dbReference>
<dbReference type="InterPro" id="IPR016024">
    <property type="entry name" value="ARM-type_fold"/>
</dbReference>
<evidence type="ECO:0000313" key="7">
    <source>
        <dbReference type="EMBL" id="KAG6535877.1"/>
    </source>
</evidence>
<dbReference type="SUPFAM" id="SSF57850">
    <property type="entry name" value="RING/U-box"/>
    <property type="match status" value="1"/>
</dbReference>
<dbReference type="SMART" id="SM00504">
    <property type="entry name" value="Ubox"/>
    <property type="match status" value="1"/>
</dbReference>
<dbReference type="FunFam" id="3.30.40.10:FF:000809">
    <property type="entry name" value="RING-type E3 ubiquitin transferase"/>
    <property type="match status" value="1"/>
</dbReference>
<organism evidence="7 8">
    <name type="scientific">Zingiber officinale</name>
    <name type="common">Ginger</name>
    <name type="synonym">Amomum zingiber</name>
    <dbReference type="NCBI Taxonomy" id="94328"/>
    <lineage>
        <taxon>Eukaryota</taxon>
        <taxon>Viridiplantae</taxon>
        <taxon>Streptophyta</taxon>
        <taxon>Embryophyta</taxon>
        <taxon>Tracheophyta</taxon>
        <taxon>Spermatophyta</taxon>
        <taxon>Magnoliopsida</taxon>
        <taxon>Liliopsida</taxon>
        <taxon>Zingiberales</taxon>
        <taxon>Zingiberaceae</taxon>
        <taxon>Zingiber</taxon>
    </lineage>
</organism>
<comment type="caution">
    <text evidence="7">The sequence shown here is derived from an EMBL/GenBank/DDBJ whole genome shotgun (WGS) entry which is preliminary data.</text>
</comment>
<dbReference type="Gene3D" id="1.25.10.10">
    <property type="entry name" value="Leucine-rich Repeat Variant"/>
    <property type="match status" value="3"/>
</dbReference>
<dbReference type="Pfam" id="PF25598">
    <property type="entry name" value="ARM_PUB"/>
    <property type="match status" value="1"/>
</dbReference>
<proteinExistence type="predicted"/>
<keyword evidence="8" id="KW-1185">Reference proteome</keyword>
<name>A0A8J5M836_ZINOF</name>
<dbReference type="InterPro" id="IPR003613">
    <property type="entry name" value="Ubox_domain"/>
</dbReference>
<keyword evidence="4" id="KW-0808">Transferase</keyword>
<dbReference type="AlphaFoldDB" id="A0A8J5M836"/>